<keyword evidence="2" id="KW-0238">DNA-binding</keyword>
<feature type="region of interest" description="Disordered" evidence="6">
    <location>
        <begin position="1"/>
        <end position="21"/>
    </location>
</feature>
<reference evidence="8" key="1">
    <citation type="submission" date="2021-06" db="EMBL/GenBank/DDBJ databases">
        <title>Genome Sequence of Mortierella hyaline Strain SCG-10, a Cold-Adapted, Nitrate-Reducing Fungus Isolated from Soil in Minnesota, USA.</title>
        <authorList>
            <person name="Aldossari N."/>
        </authorList>
    </citation>
    <scope>NUCLEOTIDE SEQUENCE</scope>
    <source>
        <strain evidence="8">SCG-10</strain>
    </source>
</reference>
<evidence type="ECO:0000256" key="1">
    <source>
        <dbReference type="ARBA" id="ARBA00005446"/>
    </source>
</evidence>
<dbReference type="PANTHER" id="PTHR13710">
    <property type="entry name" value="DNA HELICASE RECQ FAMILY MEMBER"/>
    <property type="match status" value="1"/>
</dbReference>
<dbReference type="EMBL" id="JAHRHY010000001">
    <property type="protein sequence ID" value="KAG9072306.1"/>
    <property type="molecule type" value="Genomic_DNA"/>
</dbReference>
<dbReference type="GO" id="GO:0003677">
    <property type="term" value="F:DNA binding"/>
    <property type="evidence" value="ECO:0007669"/>
    <property type="project" value="UniProtKB-KW"/>
</dbReference>
<evidence type="ECO:0000256" key="3">
    <source>
        <dbReference type="ARBA" id="ARBA00023235"/>
    </source>
</evidence>
<evidence type="ECO:0000256" key="6">
    <source>
        <dbReference type="SAM" id="MobiDB-lite"/>
    </source>
</evidence>
<dbReference type="PANTHER" id="PTHR13710:SF105">
    <property type="entry name" value="ATP-DEPENDENT DNA HELICASE Q1"/>
    <property type="match status" value="1"/>
</dbReference>
<dbReference type="SMART" id="SM00487">
    <property type="entry name" value="DEXDc"/>
    <property type="match status" value="1"/>
</dbReference>
<dbReference type="GO" id="GO:0043138">
    <property type="term" value="F:3'-5' DNA helicase activity"/>
    <property type="evidence" value="ECO:0007669"/>
    <property type="project" value="UniProtKB-EC"/>
</dbReference>
<dbReference type="GO" id="GO:0005694">
    <property type="term" value="C:chromosome"/>
    <property type="evidence" value="ECO:0007669"/>
    <property type="project" value="TreeGrafter"/>
</dbReference>
<dbReference type="InterPro" id="IPR014001">
    <property type="entry name" value="Helicase_ATP-bd"/>
</dbReference>
<gene>
    <name evidence="8" type="ORF">KI688_000075</name>
</gene>
<dbReference type="AlphaFoldDB" id="A0A9P7Y3W0"/>
<evidence type="ECO:0000313" key="8">
    <source>
        <dbReference type="EMBL" id="KAG9072306.1"/>
    </source>
</evidence>
<evidence type="ECO:0000256" key="2">
    <source>
        <dbReference type="ARBA" id="ARBA00023125"/>
    </source>
</evidence>
<dbReference type="GO" id="GO:0000724">
    <property type="term" value="P:double-strand break repair via homologous recombination"/>
    <property type="evidence" value="ECO:0007669"/>
    <property type="project" value="TreeGrafter"/>
</dbReference>
<dbReference type="GO" id="GO:0005524">
    <property type="term" value="F:ATP binding"/>
    <property type="evidence" value="ECO:0007669"/>
    <property type="project" value="InterPro"/>
</dbReference>
<dbReference type="Pfam" id="PF00270">
    <property type="entry name" value="DEAD"/>
    <property type="match status" value="1"/>
</dbReference>
<comment type="similarity">
    <text evidence="1">Belongs to the helicase family. RecQ subfamily.</text>
</comment>
<dbReference type="GO" id="GO:0005737">
    <property type="term" value="C:cytoplasm"/>
    <property type="evidence" value="ECO:0007669"/>
    <property type="project" value="TreeGrafter"/>
</dbReference>
<dbReference type="InterPro" id="IPR027417">
    <property type="entry name" value="P-loop_NTPase"/>
</dbReference>
<dbReference type="Gene3D" id="3.40.50.300">
    <property type="entry name" value="P-loop containing nucleotide triphosphate hydrolases"/>
    <property type="match status" value="2"/>
</dbReference>
<dbReference type="PROSITE" id="PS51192">
    <property type="entry name" value="HELICASE_ATP_BIND_1"/>
    <property type="match status" value="1"/>
</dbReference>
<keyword evidence="3" id="KW-0413">Isomerase</keyword>
<proteinExistence type="inferred from homology"/>
<organism evidence="8 9">
    <name type="scientific">Linnemannia hyalina</name>
    <dbReference type="NCBI Taxonomy" id="64524"/>
    <lineage>
        <taxon>Eukaryota</taxon>
        <taxon>Fungi</taxon>
        <taxon>Fungi incertae sedis</taxon>
        <taxon>Mucoromycota</taxon>
        <taxon>Mortierellomycotina</taxon>
        <taxon>Mortierellomycetes</taxon>
        <taxon>Mortierellales</taxon>
        <taxon>Mortierellaceae</taxon>
        <taxon>Linnemannia</taxon>
    </lineage>
</organism>
<keyword evidence="9" id="KW-1185">Reference proteome</keyword>
<evidence type="ECO:0000259" key="7">
    <source>
        <dbReference type="PROSITE" id="PS51192"/>
    </source>
</evidence>
<dbReference type="InterPro" id="IPR011545">
    <property type="entry name" value="DEAD/DEAH_box_helicase_dom"/>
</dbReference>
<comment type="catalytic activity">
    <reaction evidence="4">
        <text>Couples ATP hydrolysis with the unwinding of duplex DNA by translocating in the 3'-5' direction.</text>
        <dbReference type="EC" id="5.6.2.4"/>
    </reaction>
</comment>
<feature type="domain" description="Helicase ATP-binding" evidence="7">
    <location>
        <begin position="124"/>
        <end position="301"/>
    </location>
</feature>
<dbReference type="SUPFAM" id="SSF52540">
    <property type="entry name" value="P-loop containing nucleoside triphosphate hydrolases"/>
    <property type="match status" value="1"/>
</dbReference>
<sequence>MSNKRQHSGNPATPSKRAPRLQGISVLHILGSNKPDTQSSGGANQDTPGKVAEALLSLGGIHSPLERSAFSWDSMVLNAVQVATNPFWQFLSSPSQAVLEQLIPMPDEENEDSDDEAKQQLEVLEHIAQKIDCVLIASCDWDKTPAFFLPMAYCPGSITAIISPQMALMNDQQQKLVNAKIHHIVLSGDNSGAVDGDVIRRICEGEFRAVFMSPEIIFGDSPTSRLVQGLWRNTRWRNLLLAIVVDEVHCVEKWDKFRPEYARLGELRIWSPGVPFVGVTTTLAADALTQTMDKLFLSKVNVLRVQEIPTNVRLEVHTQPKDAMEGLNPLLGKDKTIIYFEKISILIDVSKYLSRMRPDLGRIGVYFSTLRSQYKESVMTKFAKGDIHILLATEAAGMG</sequence>
<dbReference type="OrthoDB" id="10261556at2759"/>
<name>A0A9P7Y3W0_9FUNG</name>
<comment type="caution">
    <text evidence="8">The sequence shown here is derived from an EMBL/GenBank/DDBJ whole genome shotgun (WGS) entry which is preliminary data.</text>
</comment>
<dbReference type="GO" id="GO:0009378">
    <property type="term" value="F:four-way junction helicase activity"/>
    <property type="evidence" value="ECO:0007669"/>
    <property type="project" value="TreeGrafter"/>
</dbReference>
<evidence type="ECO:0000313" key="9">
    <source>
        <dbReference type="Proteomes" id="UP000707451"/>
    </source>
</evidence>
<accession>A0A9P7Y3W0</accession>
<evidence type="ECO:0000256" key="4">
    <source>
        <dbReference type="ARBA" id="ARBA00034617"/>
    </source>
</evidence>
<dbReference type="Proteomes" id="UP000707451">
    <property type="component" value="Unassembled WGS sequence"/>
</dbReference>
<protein>
    <recommendedName>
        <fullName evidence="5">DNA 3'-5' helicase</fullName>
        <ecNumber evidence="5">5.6.2.4</ecNumber>
    </recommendedName>
</protein>
<dbReference type="EC" id="5.6.2.4" evidence="5"/>
<evidence type="ECO:0000256" key="5">
    <source>
        <dbReference type="ARBA" id="ARBA00034808"/>
    </source>
</evidence>